<evidence type="ECO:0000259" key="3">
    <source>
        <dbReference type="PROSITE" id="PS50045"/>
    </source>
</evidence>
<dbReference type="PROSITE" id="PS50045">
    <property type="entry name" value="SIGMA54_INTERACT_4"/>
    <property type="match status" value="1"/>
</dbReference>
<reference evidence="4" key="1">
    <citation type="journal article" date="2021" name="Microb. Physiol.">
        <title>Proteogenomic Insights into the Physiology of Marine, Sulfate-Reducing, Filamentous Desulfonema limicola and Desulfonema magnum.</title>
        <authorList>
            <person name="Schnaars V."/>
            <person name="Wohlbrand L."/>
            <person name="Scheve S."/>
            <person name="Hinrichs C."/>
            <person name="Reinhardt R."/>
            <person name="Rabus R."/>
        </authorList>
    </citation>
    <scope>NUCLEOTIDE SEQUENCE</scope>
    <source>
        <strain evidence="4">5ac10</strain>
    </source>
</reference>
<dbReference type="PANTHER" id="PTHR32071:SF122">
    <property type="entry name" value="SIGMA FACTOR"/>
    <property type="match status" value="1"/>
</dbReference>
<dbReference type="InterPro" id="IPR002078">
    <property type="entry name" value="Sigma_54_int"/>
</dbReference>
<dbReference type="PANTHER" id="PTHR32071">
    <property type="entry name" value="TRANSCRIPTIONAL REGULATORY PROTEIN"/>
    <property type="match status" value="1"/>
</dbReference>
<protein>
    <submittedName>
        <fullName evidence="4">Transcriptional regulator, sigma54-dependent</fullName>
    </submittedName>
</protein>
<dbReference type="GO" id="GO:0005524">
    <property type="term" value="F:ATP binding"/>
    <property type="evidence" value="ECO:0007669"/>
    <property type="project" value="UniProtKB-KW"/>
</dbReference>
<dbReference type="InterPro" id="IPR027417">
    <property type="entry name" value="P-loop_NTPase"/>
</dbReference>
<dbReference type="CDD" id="cd00009">
    <property type="entry name" value="AAA"/>
    <property type="match status" value="1"/>
</dbReference>
<dbReference type="GO" id="GO:0006355">
    <property type="term" value="P:regulation of DNA-templated transcription"/>
    <property type="evidence" value="ECO:0007669"/>
    <property type="project" value="InterPro"/>
</dbReference>
<dbReference type="SUPFAM" id="SSF52540">
    <property type="entry name" value="P-loop containing nucleoside triphosphate hydrolases"/>
    <property type="match status" value="1"/>
</dbReference>
<dbReference type="RefSeq" id="WP_207690169.1">
    <property type="nucleotide sequence ID" value="NZ_CP061799.1"/>
</dbReference>
<keyword evidence="1" id="KW-0547">Nucleotide-binding</keyword>
<evidence type="ECO:0000313" key="5">
    <source>
        <dbReference type="Proteomes" id="UP000663720"/>
    </source>
</evidence>
<evidence type="ECO:0000256" key="2">
    <source>
        <dbReference type="ARBA" id="ARBA00022840"/>
    </source>
</evidence>
<proteinExistence type="predicted"/>
<dbReference type="Gene3D" id="1.10.8.60">
    <property type="match status" value="1"/>
</dbReference>
<dbReference type="KEGG" id="dli:dnl_05060"/>
<dbReference type="EMBL" id="CP061799">
    <property type="protein sequence ID" value="QTA78286.1"/>
    <property type="molecule type" value="Genomic_DNA"/>
</dbReference>
<evidence type="ECO:0000313" key="4">
    <source>
        <dbReference type="EMBL" id="QTA78286.1"/>
    </source>
</evidence>
<sequence length="493" mass="56562">MTKHLSSRDREFFTLVRAAALANPFSDERVEIDLKIAGLPSSISPKDRISRLTREVHTRVNNLAEKQAVNINQYAGEDRLIMEAVFLFDYFHQFIEQFDRLIPRQIEAGEKSVKVPFYRDAISFLQKKGFSDDSALHYFAMSYQLRRAFFFIDHSLIGTSPCMKALRKSLWNNVFTHNLGLYNEYLWNRMEDFSTMLLGETGTGKGTAAMAVGRSGFIPFDEKKECFAQSFTRSFVSLNLSQFPETLIESELFGHKKGAFTGASEDYQGIFDCCSPYGSIFLDEIGEVSIPIQIKLLQVIQERTFCPVGSHEKRRFEGRVIAATNQPFDKLREQRILRDDFFYRLCSDIIIVPPLRQRIQESAAELDDLLAHTIERIIGKPSRELAQMAAQIIARQPGTNYLWPGNVRELEQCVRRIFVKGKYEGDHSPAKTSLNSILADAVNKGNIDAQSLLSGYCFMLYQQHKTFEAVAGITRLDRRTVKKYILQWQEKKE</sequence>
<keyword evidence="5" id="KW-1185">Reference proteome</keyword>
<accession>A0A975B3V4</accession>
<dbReference type="Gene3D" id="3.40.50.300">
    <property type="entry name" value="P-loop containing nucleotide triphosphate hydrolases"/>
    <property type="match status" value="1"/>
</dbReference>
<organism evidence="4 5">
    <name type="scientific">Desulfonema limicola</name>
    <dbReference type="NCBI Taxonomy" id="45656"/>
    <lineage>
        <taxon>Bacteria</taxon>
        <taxon>Pseudomonadati</taxon>
        <taxon>Thermodesulfobacteriota</taxon>
        <taxon>Desulfobacteria</taxon>
        <taxon>Desulfobacterales</taxon>
        <taxon>Desulfococcaceae</taxon>
        <taxon>Desulfonema</taxon>
    </lineage>
</organism>
<gene>
    <name evidence="4" type="ORF">dnl_05060</name>
</gene>
<evidence type="ECO:0000256" key="1">
    <source>
        <dbReference type="ARBA" id="ARBA00022741"/>
    </source>
</evidence>
<feature type="domain" description="Sigma-54 factor interaction" evidence="3">
    <location>
        <begin position="156"/>
        <end position="419"/>
    </location>
</feature>
<dbReference type="Pfam" id="PF00158">
    <property type="entry name" value="Sigma54_activat"/>
    <property type="match status" value="1"/>
</dbReference>
<dbReference type="Proteomes" id="UP000663720">
    <property type="component" value="Chromosome"/>
</dbReference>
<name>A0A975B3V4_9BACT</name>
<keyword evidence="2" id="KW-0067">ATP-binding</keyword>
<dbReference type="AlphaFoldDB" id="A0A975B3V4"/>